<keyword evidence="3" id="KW-1185">Reference proteome</keyword>
<evidence type="ECO:0000259" key="1">
    <source>
        <dbReference type="Pfam" id="PF00668"/>
    </source>
</evidence>
<proteinExistence type="predicted"/>
<accession>A0ABW2YZ75</accession>
<evidence type="ECO:0000313" key="2">
    <source>
        <dbReference type="EMBL" id="MFD0750894.1"/>
    </source>
</evidence>
<reference evidence="3" key="1">
    <citation type="journal article" date="2019" name="Int. J. Syst. Evol. Microbiol.">
        <title>The Global Catalogue of Microorganisms (GCM) 10K type strain sequencing project: providing services to taxonomists for standard genome sequencing and annotation.</title>
        <authorList>
            <consortium name="The Broad Institute Genomics Platform"/>
            <consortium name="The Broad Institute Genome Sequencing Center for Infectious Disease"/>
            <person name="Wu L."/>
            <person name="Ma J."/>
        </authorList>
    </citation>
    <scope>NUCLEOTIDE SEQUENCE [LARGE SCALE GENOMIC DNA]</scope>
    <source>
        <strain evidence="3">CCUG 63418</strain>
    </source>
</reference>
<evidence type="ECO:0000313" key="3">
    <source>
        <dbReference type="Proteomes" id="UP001596958"/>
    </source>
</evidence>
<name>A0ABW2YZ75_9SPHI</name>
<dbReference type="InterPro" id="IPR001242">
    <property type="entry name" value="Condensation_dom"/>
</dbReference>
<dbReference type="Proteomes" id="UP001596958">
    <property type="component" value="Unassembled WGS sequence"/>
</dbReference>
<feature type="non-terminal residue" evidence="2">
    <location>
        <position position="90"/>
    </location>
</feature>
<sequence>MDKGSFKKPGHWNQSFLIRVPELETSQLESALKTLVGYHDVLRMQYLKEASGWKQRYTSEPHAPTLQTQDISRLSEAGLQELLTSWQSGF</sequence>
<dbReference type="SUPFAM" id="SSF52777">
    <property type="entry name" value="CoA-dependent acyltransferases"/>
    <property type="match status" value="1"/>
</dbReference>
<dbReference type="EMBL" id="JBHTHU010000008">
    <property type="protein sequence ID" value="MFD0750894.1"/>
    <property type="molecule type" value="Genomic_DNA"/>
</dbReference>
<comment type="caution">
    <text evidence="2">The sequence shown here is derived from an EMBL/GenBank/DDBJ whole genome shotgun (WGS) entry which is preliminary data.</text>
</comment>
<dbReference type="Gene3D" id="3.30.559.10">
    <property type="entry name" value="Chloramphenicol acetyltransferase-like domain"/>
    <property type="match status" value="1"/>
</dbReference>
<feature type="domain" description="Condensation" evidence="1">
    <location>
        <begin position="7"/>
        <end position="86"/>
    </location>
</feature>
<gene>
    <name evidence="2" type="ORF">ACFQZS_12130</name>
</gene>
<dbReference type="RefSeq" id="WP_377100574.1">
    <property type="nucleotide sequence ID" value="NZ_JBHTHU010000008.1"/>
</dbReference>
<protein>
    <submittedName>
        <fullName evidence="2">Condensation domain-containing protein</fullName>
    </submittedName>
</protein>
<organism evidence="2 3">
    <name type="scientific">Mucilaginibacter calamicampi</name>
    <dbReference type="NCBI Taxonomy" id="1302352"/>
    <lineage>
        <taxon>Bacteria</taxon>
        <taxon>Pseudomonadati</taxon>
        <taxon>Bacteroidota</taxon>
        <taxon>Sphingobacteriia</taxon>
        <taxon>Sphingobacteriales</taxon>
        <taxon>Sphingobacteriaceae</taxon>
        <taxon>Mucilaginibacter</taxon>
    </lineage>
</organism>
<dbReference type="Pfam" id="PF00668">
    <property type="entry name" value="Condensation"/>
    <property type="match status" value="1"/>
</dbReference>
<dbReference type="InterPro" id="IPR023213">
    <property type="entry name" value="CAT-like_dom_sf"/>
</dbReference>